<comment type="caution">
    <text evidence="2">The sequence shown here is derived from an EMBL/GenBank/DDBJ whole genome shotgun (WGS) entry which is preliminary data.</text>
</comment>
<dbReference type="Proteomes" id="UP000198512">
    <property type="component" value="Unassembled WGS sequence"/>
</dbReference>
<evidence type="ECO:0000259" key="1">
    <source>
        <dbReference type="Pfam" id="PF13116"/>
    </source>
</evidence>
<gene>
    <name evidence="2" type="ORF">SAMN05216600_106155</name>
</gene>
<reference evidence="2 3" key="1">
    <citation type="submission" date="2016-10" db="EMBL/GenBank/DDBJ databases">
        <authorList>
            <person name="Varghese N."/>
            <person name="Submissions S."/>
        </authorList>
    </citation>
    <scope>NUCLEOTIDE SEQUENCE [LARGE SCALE GENOMIC DNA]</scope>
    <source>
        <strain evidence="2 3">CIP 109853</strain>
    </source>
</reference>
<dbReference type="NCBIfam" id="TIGR02099">
    <property type="entry name" value="YhdP family protein"/>
    <property type="match status" value="1"/>
</dbReference>
<dbReference type="Pfam" id="PF13116">
    <property type="entry name" value="YhdP"/>
    <property type="match status" value="1"/>
</dbReference>
<dbReference type="PANTHER" id="PTHR38690">
    <property type="entry name" value="PROTEASE-RELATED"/>
    <property type="match status" value="1"/>
</dbReference>
<proteinExistence type="predicted"/>
<dbReference type="PANTHER" id="PTHR38690:SF1">
    <property type="entry name" value="PROTEASE"/>
    <property type="match status" value="1"/>
</dbReference>
<accession>A0ABY1BC68</accession>
<organism evidence="2 3">
    <name type="scientific">Pseudomonas cuatrocienegasensis</name>
    <dbReference type="NCBI Taxonomy" id="543360"/>
    <lineage>
        <taxon>Bacteria</taxon>
        <taxon>Pseudomonadati</taxon>
        <taxon>Pseudomonadota</taxon>
        <taxon>Gammaproteobacteria</taxon>
        <taxon>Pseudomonadales</taxon>
        <taxon>Pseudomonadaceae</taxon>
        <taxon>Pseudomonas</taxon>
    </lineage>
</organism>
<dbReference type="InterPro" id="IPR025263">
    <property type="entry name" value="YhdP_central"/>
</dbReference>
<sequence>MSALARVLAAALRWGLGLCALLLVCAALYVSLGRQLVPLVAEYQQEVETRARDALGQPLRIGSLEGRWQGFAPLLIAHDVELGEGEQAVHLDQVRLVPDVLGSVLARQPRIANLELEGVRLALLQDEAGAWQLKGLPQRDDAAPPDIARVLEAAQALGRVSVLDSQLTVEPFGAPAQTLTYINLSLRNGMRSQRLDGRLRLPDGQPLALQLRTRLQPQRWREAEAELYVSLPQSDWAQWLPASLTRDWRLERLQAGGDLWLSWAESQVQRVSARLNAAQVAGHYAERDGVALQDLSFNAHFQRSDQGFEAIVDDLAFSQGETRWGDVRVGLVQQRDNAAHEERWSLGVDRLDIAPLVPLVEALAPLPETARTLLASLNPHGRVARLSLDYRPAREDAQRLQFAANLEGVGFAAYQASPATENISGSVQGDLAGGELRLDARNFMLHLTTLFPEPWRYPEAHARLLWQLDDEAFTLRSPYLRVSGEEGEIAGDFLIRLRRDPAAEDYMDLRVGLHEGDAAHTAKYLPTRSPGLSPALAEWLQTAIRGGRINQGFFQYQGSLNKGADAASRSLSLYFDVEGAELAFQPGWPVLREARGQVFVEDSGVRVRVPEGQILESRVSDVRADIPSVTPGQAPHLRLTAELQSSVEDALQILQQAPLGTAQTFADWQGSGALQGALDLDLPLRKGLAPTVVVDFAAEGASLNLPQPVLALSDIHGAFRYDTARGLSAPAIRAQLLGTQVQGKAVAEGRNGQAVSRLDANGRLPLATLTEWLGVRQALPLSGQLPYQLRLTLGQNNKELRVQSSLKGLAVDLPAPFGKAAGESRDAEWRMTFAGAEQGYWFDYANLASLAFAAPAGRIREGRGELRLGDGPAILPRAAGLWVRGRLSELDLSTWQTALEPYRSVDRGDAQQLLKAVQLNIGRFIGFGTQIDGLAVDLQPRPAGWSLGVESALAKGRIELPEADGVPIVANLDYLRLPAAEVRGADAEAVDTPDPLAEFDPRSVPALDLRIAQVMQGEQLLGAWSLKARPQADGVIFRDLDIGLKGLQLGGEAGWRGTPGVTRSWYKGRLQGKALEDVLVAWGFAPTVTSESFRLDVDGNWPGSPAWVSLKRFSGSMDAALRKGQLVEVQGSAQALRVFGLLNFNSIGRRLRLDFSDLFGKGLSYDRIKGLLDANAGVFQTRTPITLTGPSSNLELNGTLDMVDQRIDAKALVTLPVTNNLPLAALIVGAPAIGGALFVVDKLLGDRVARFASVQYNVRGPLQEPDITFDKPFEKPQ</sequence>
<keyword evidence="3" id="KW-1185">Reference proteome</keyword>
<name>A0ABY1BC68_9PSED</name>
<dbReference type="RefSeq" id="WP_069517961.1">
    <property type="nucleotide sequence ID" value="NZ_FOFP01000006.1"/>
</dbReference>
<evidence type="ECO:0000313" key="2">
    <source>
        <dbReference type="EMBL" id="SEQ48967.1"/>
    </source>
</evidence>
<feature type="domain" description="YhdP central" evidence="1">
    <location>
        <begin position="1"/>
        <end position="1267"/>
    </location>
</feature>
<dbReference type="EMBL" id="FOFP01000006">
    <property type="protein sequence ID" value="SEQ48967.1"/>
    <property type="molecule type" value="Genomic_DNA"/>
</dbReference>
<evidence type="ECO:0000313" key="3">
    <source>
        <dbReference type="Proteomes" id="UP000198512"/>
    </source>
</evidence>
<dbReference type="InterPro" id="IPR011836">
    <property type="entry name" value="YhdP"/>
</dbReference>
<protein>
    <submittedName>
        <fullName evidence="2">TIGR02099 family protein</fullName>
    </submittedName>
</protein>